<feature type="domain" description="DSBA-like thioredoxin" evidence="1">
    <location>
        <begin position="7"/>
        <end position="196"/>
    </location>
</feature>
<dbReference type="Pfam" id="PF01323">
    <property type="entry name" value="DSBA"/>
    <property type="match status" value="1"/>
</dbReference>
<organism evidence="2 3">
    <name type="scientific">Halopseudomonas phragmitis</name>
    <dbReference type="NCBI Taxonomy" id="1931241"/>
    <lineage>
        <taxon>Bacteria</taxon>
        <taxon>Pseudomonadati</taxon>
        <taxon>Pseudomonadota</taxon>
        <taxon>Gammaproteobacteria</taxon>
        <taxon>Pseudomonadales</taxon>
        <taxon>Pseudomonadaceae</taxon>
        <taxon>Halopseudomonas</taxon>
    </lineage>
</organism>
<proteinExistence type="predicted"/>
<dbReference type="Gene3D" id="1.10.472.60">
    <property type="entry name" value="putative protein disulfide isomerase domain"/>
    <property type="match status" value="1"/>
</dbReference>
<gene>
    <name evidence="2" type="ORF">BVH74_10595</name>
</gene>
<protein>
    <submittedName>
        <fullName evidence="2">Disulfide bond formation protein DsbA</fullName>
    </submittedName>
</protein>
<dbReference type="PANTHER" id="PTHR13887:SF54">
    <property type="entry name" value="DSBA FAMILY PROTEIN"/>
    <property type="match status" value="1"/>
</dbReference>
<evidence type="ECO:0000313" key="3">
    <source>
        <dbReference type="Proteomes" id="UP000243488"/>
    </source>
</evidence>
<dbReference type="InterPro" id="IPR036249">
    <property type="entry name" value="Thioredoxin-like_sf"/>
</dbReference>
<dbReference type="InterPro" id="IPR001853">
    <property type="entry name" value="DSBA-like_thioredoxin_dom"/>
</dbReference>
<accession>A0A1V0B5F6</accession>
<sequence length="212" mass="23080">MTQRLIYVMDPMCSWCWGFAPVIDAIQARYPELTIHLVAGGLRPGQREPVDTATRQVLAEHWQAVEQASGQPFLQPQQLPDGFVYNTEPACRALVAGRELDNQLVWNLVKAIQQAFYASLADVTQPGVLVDLAESCGYSRTAFAASYDAESTRAALAADFSWTRDLGIAGFPTLLAQRDGQLALLTNGYQSADQVLALLSRWCEAGQAASAS</sequence>
<dbReference type="RefSeq" id="WP_080050036.1">
    <property type="nucleotide sequence ID" value="NZ_CP020100.1"/>
</dbReference>
<name>A0A1V0B5F6_9GAMM</name>
<dbReference type="STRING" id="1931241.BVH74_10595"/>
<dbReference type="CDD" id="cd03025">
    <property type="entry name" value="DsbA_FrnE_like"/>
    <property type="match status" value="1"/>
</dbReference>
<dbReference type="KEGG" id="ppha:BVH74_10595"/>
<dbReference type="PANTHER" id="PTHR13887">
    <property type="entry name" value="GLUTATHIONE S-TRANSFERASE KAPPA"/>
    <property type="match status" value="1"/>
</dbReference>
<reference evidence="2 3" key="1">
    <citation type="submission" date="2017-03" db="EMBL/GenBank/DDBJ databases">
        <title>Complete genome sequence of the novel DNRA strain Pseudomonas sp. S-6-2 isolated from Chinese polluted river sediment. Journal of Biotechnology.</title>
        <authorList>
            <person name="Li J."/>
            <person name="Xiang F."/>
            <person name="Wang L."/>
            <person name="Xi L."/>
            <person name="Liu J."/>
        </authorList>
    </citation>
    <scope>NUCLEOTIDE SEQUENCE [LARGE SCALE GENOMIC DNA]</scope>
    <source>
        <strain evidence="2 3">S-6-2</strain>
    </source>
</reference>
<keyword evidence="3" id="KW-1185">Reference proteome</keyword>
<dbReference type="EMBL" id="CP020100">
    <property type="protein sequence ID" value="AQZ95168.1"/>
    <property type="molecule type" value="Genomic_DNA"/>
</dbReference>
<evidence type="ECO:0000313" key="2">
    <source>
        <dbReference type="EMBL" id="AQZ95168.1"/>
    </source>
</evidence>
<dbReference type="Gene3D" id="3.40.30.10">
    <property type="entry name" value="Glutaredoxin"/>
    <property type="match status" value="1"/>
</dbReference>
<dbReference type="SUPFAM" id="SSF52833">
    <property type="entry name" value="Thioredoxin-like"/>
    <property type="match status" value="1"/>
</dbReference>
<dbReference type="Proteomes" id="UP000243488">
    <property type="component" value="Chromosome"/>
</dbReference>
<dbReference type="GO" id="GO:0016491">
    <property type="term" value="F:oxidoreductase activity"/>
    <property type="evidence" value="ECO:0007669"/>
    <property type="project" value="InterPro"/>
</dbReference>
<dbReference type="AlphaFoldDB" id="A0A1V0B5F6"/>
<evidence type="ECO:0000259" key="1">
    <source>
        <dbReference type="Pfam" id="PF01323"/>
    </source>
</evidence>